<evidence type="ECO:0000256" key="2">
    <source>
        <dbReference type="ARBA" id="ARBA00023239"/>
    </source>
</evidence>
<evidence type="ECO:0000313" key="3">
    <source>
        <dbReference type="EMBL" id="OGC47966.1"/>
    </source>
</evidence>
<dbReference type="SUPFAM" id="SSF51569">
    <property type="entry name" value="Aldolase"/>
    <property type="match status" value="1"/>
</dbReference>
<dbReference type="NCBIfam" id="NF009498">
    <property type="entry name" value="PRK12858.1"/>
    <property type="match status" value="1"/>
</dbReference>
<evidence type="ECO:0000256" key="1">
    <source>
        <dbReference type="ARBA" id="ARBA00008679"/>
    </source>
</evidence>
<evidence type="ECO:0008006" key="5">
    <source>
        <dbReference type="Google" id="ProtNLM"/>
    </source>
</evidence>
<protein>
    <recommendedName>
        <fullName evidence="5">Tagatose-bisphosphate aldolase</fullName>
    </recommendedName>
</protein>
<keyword evidence="2" id="KW-0456">Lyase</keyword>
<dbReference type="PANTHER" id="PTHR39340">
    <property type="entry name" value="SULFOFRUCTOSEPHOSPHATE ALDOLASE"/>
    <property type="match status" value="1"/>
</dbReference>
<sequence length="274" mass="31180">MELSSLTNANGYIKIAAFDHRDSLQKLISKERMSEFKSLCAMLFSRYSTAILVDPEYGAEAIKIAQSQNKGILLGREKSGYTDNPNGRKTELYEKFTALKLKEMGATAIKLLIYYNDDAENANDQIELVKKVSAESKAINLPFLVEPITYPVNGHYYHKGDSIIKAVMALKDHCDILKIEYPVDPEIENTENALPYLEQISQEINIPWILLSRGMKFKNYKHALKLAKNSGCSGFAVGRAVWQEFSDFNSWEDKVKFMKTVAVDRMKELSEIWN</sequence>
<proteinExistence type="inferred from homology"/>
<dbReference type="SMART" id="SM01133">
    <property type="entry name" value="DeoC"/>
    <property type="match status" value="1"/>
</dbReference>
<name>A0A1F4UST1_UNCKA</name>
<reference evidence="3 4" key="1">
    <citation type="journal article" date="2016" name="Nat. Commun.">
        <title>Thousands of microbial genomes shed light on interconnected biogeochemical processes in an aquifer system.</title>
        <authorList>
            <person name="Anantharaman K."/>
            <person name="Brown C.T."/>
            <person name="Hug L.A."/>
            <person name="Sharon I."/>
            <person name="Castelle C.J."/>
            <person name="Probst A.J."/>
            <person name="Thomas B.C."/>
            <person name="Singh A."/>
            <person name="Wilkins M.J."/>
            <person name="Karaoz U."/>
            <person name="Brodie E.L."/>
            <person name="Williams K.H."/>
            <person name="Hubbard S.S."/>
            <person name="Banfield J.F."/>
        </authorList>
    </citation>
    <scope>NUCLEOTIDE SEQUENCE [LARGE SCALE GENOMIC DNA]</scope>
</reference>
<dbReference type="InterPro" id="IPR002915">
    <property type="entry name" value="DeoC/FbaB/LacD_aldolase"/>
</dbReference>
<dbReference type="PANTHER" id="PTHR39340:SF1">
    <property type="entry name" value="SULFOFRUCTOSEPHOSPHATE ALDOLASE"/>
    <property type="match status" value="1"/>
</dbReference>
<dbReference type="GO" id="GO:0061595">
    <property type="term" value="F:6-deoxy-6-sulfofructose-1-phosphate aldolase activity"/>
    <property type="evidence" value="ECO:0007669"/>
    <property type="project" value="TreeGrafter"/>
</dbReference>
<dbReference type="Pfam" id="PF01791">
    <property type="entry name" value="DeoC"/>
    <property type="match status" value="1"/>
</dbReference>
<gene>
    <name evidence="3" type="ORF">A2713_01425</name>
</gene>
<dbReference type="GO" id="GO:1902777">
    <property type="term" value="P:6-sulfoquinovose(1-) catabolic process"/>
    <property type="evidence" value="ECO:0007669"/>
    <property type="project" value="TreeGrafter"/>
</dbReference>
<dbReference type="Gene3D" id="3.20.20.70">
    <property type="entry name" value="Aldolase class I"/>
    <property type="match status" value="1"/>
</dbReference>
<dbReference type="AlphaFoldDB" id="A0A1F4UST1"/>
<evidence type="ECO:0000313" key="4">
    <source>
        <dbReference type="Proteomes" id="UP000176444"/>
    </source>
</evidence>
<dbReference type="Proteomes" id="UP000176444">
    <property type="component" value="Unassembled WGS sequence"/>
</dbReference>
<comment type="similarity">
    <text evidence="1">Belongs to the aldolase LacD family.</text>
</comment>
<organism evidence="3 4">
    <name type="scientific">candidate division WWE3 bacterium RIFCSPHIGHO2_01_FULL_35_17</name>
    <dbReference type="NCBI Taxonomy" id="1802614"/>
    <lineage>
        <taxon>Bacteria</taxon>
        <taxon>Katanobacteria</taxon>
    </lineage>
</organism>
<dbReference type="InterPro" id="IPR050552">
    <property type="entry name" value="LacD_aldolase"/>
</dbReference>
<accession>A0A1F4UST1</accession>
<dbReference type="InterPro" id="IPR013785">
    <property type="entry name" value="Aldolase_TIM"/>
</dbReference>
<comment type="caution">
    <text evidence="3">The sequence shown here is derived from an EMBL/GenBank/DDBJ whole genome shotgun (WGS) entry which is preliminary data.</text>
</comment>
<dbReference type="EMBL" id="MEUX01000005">
    <property type="protein sequence ID" value="OGC47966.1"/>
    <property type="molecule type" value="Genomic_DNA"/>
</dbReference>